<protein>
    <submittedName>
        <fullName evidence="3">Metal chaperone YciC</fullName>
    </submittedName>
</protein>
<name>A0A3P5WG07_9MICC</name>
<dbReference type="PANTHER" id="PTHR43603:SF1">
    <property type="entry name" value="ZINC-REGULATED GTPASE METALLOPROTEIN ACTIVATOR 1"/>
    <property type="match status" value="1"/>
</dbReference>
<dbReference type="AlphaFoldDB" id="A0A3P5WG07"/>
<dbReference type="PANTHER" id="PTHR43603">
    <property type="entry name" value="COBW DOMAIN-CONTAINING PROTEIN DDB_G0274527"/>
    <property type="match status" value="1"/>
</dbReference>
<dbReference type="InterPro" id="IPR051927">
    <property type="entry name" value="Zn_Chap_cDPG_Synth"/>
</dbReference>
<reference evidence="3 4" key="1">
    <citation type="submission" date="2018-11" db="EMBL/GenBank/DDBJ databases">
        <authorList>
            <person name="Criscuolo A."/>
        </authorList>
    </citation>
    <scope>NUCLEOTIDE SEQUENCE [LARGE SCALE GENOMIC DNA]</scope>
    <source>
        <strain evidence="3">AT11b</strain>
    </source>
</reference>
<evidence type="ECO:0000256" key="1">
    <source>
        <dbReference type="SAM" id="MobiDB-lite"/>
    </source>
</evidence>
<evidence type="ECO:0000313" key="4">
    <source>
        <dbReference type="Proteomes" id="UP000280861"/>
    </source>
</evidence>
<keyword evidence="4" id="KW-1185">Reference proteome</keyword>
<dbReference type="InterPro" id="IPR011629">
    <property type="entry name" value="CobW-like_C"/>
</dbReference>
<feature type="domain" description="CobW C-terminal" evidence="2">
    <location>
        <begin position="257"/>
        <end position="354"/>
    </location>
</feature>
<proteinExistence type="predicted"/>
<dbReference type="Proteomes" id="UP000280861">
    <property type="component" value="Unassembled WGS sequence"/>
</dbReference>
<evidence type="ECO:0000313" key="3">
    <source>
        <dbReference type="EMBL" id="VDC20255.1"/>
    </source>
</evidence>
<dbReference type="EMBL" id="UXAU01000010">
    <property type="protein sequence ID" value="VDC20255.1"/>
    <property type="molecule type" value="Genomic_DNA"/>
</dbReference>
<evidence type="ECO:0000259" key="2">
    <source>
        <dbReference type="SMART" id="SM00833"/>
    </source>
</evidence>
<gene>
    <name evidence="3" type="primary">yciC</name>
    <name evidence="3" type="ORF">PSET11_00532</name>
</gene>
<organism evidence="3 4">
    <name type="scientific">Arthrobacter ulcerisalmonis</name>
    <dbReference type="NCBI Taxonomy" id="2483813"/>
    <lineage>
        <taxon>Bacteria</taxon>
        <taxon>Bacillati</taxon>
        <taxon>Actinomycetota</taxon>
        <taxon>Actinomycetes</taxon>
        <taxon>Micrococcales</taxon>
        <taxon>Micrococcaceae</taxon>
        <taxon>Arthrobacter</taxon>
    </lineage>
</organism>
<dbReference type="Pfam" id="PF07683">
    <property type="entry name" value="CobW_C"/>
    <property type="match status" value="1"/>
</dbReference>
<sequence length="378" mass="40012">MGMDLLLISSLDGLCRQQACEEIAAAHPGSVLVVHDLLEDGLVIRRIYQDSTLVERTETTLEHGCLSCVLRLDLVPTVERLLKDAPRPIVVSLPPTVPAALAVDALNRGLGHAAEVAAVVVACAADALEDHLWDAHTLFESGFTPIASDDRTAGEFLLGELDFAETVLLAAPEIVPVNPADVERGRHLLRELAAHAHLAEKATRLRPGRFNYATSLARTLPGAVHPPRGGPRQRSAAASKDPKPRQPAAVGPGASPFTTVFHSAHRPLHPGRFREALGSLAAGCCVLRGHVWMASAPECRIAVQGIGPRVWLENIGAWPAKSAEMRDGGHSTAVSATGEGLDAAEIFALLTACELTDAEMSALNSSSAANQPLEKETP</sequence>
<accession>A0A3P5WG07</accession>
<dbReference type="SMART" id="SM00833">
    <property type="entry name" value="CobW_C"/>
    <property type="match status" value="1"/>
</dbReference>
<feature type="region of interest" description="Disordered" evidence="1">
    <location>
        <begin position="220"/>
        <end position="256"/>
    </location>
</feature>